<gene>
    <name evidence="1" type="ORF">MELIAE_LOCUS5531</name>
</gene>
<reference evidence="1" key="1">
    <citation type="submission" date="2021-12" db="EMBL/GenBank/DDBJ databases">
        <authorList>
            <person name="King R."/>
        </authorList>
    </citation>
    <scope>NUCLEOTIDE SEQUENCE</scope>
</reference>
<dbReference type="EMBL" id="OV121134">
    <property type="protein sequence ID" value="CAH0553569.1"/>
    <property type="molecule type" value="Genomic_DNA"/>
</dbReference>
<organism evidence="1 2">
    <name type="scientific">Brassicogethes aeneus</name>
    <name type="common">Rape pollen beetle</name>
    <name type="synonym">Meligethes aeneus</name>
    <dbReference type="NCBI Taxonomy" id="1431903"/>
    <lineage>
        <taxon>Eukaryota</taxon>
        <taxon>Metazoa</taxon>
        <taxon>Ecdysozoa</taxon>
        <taxon>Arthropoda</taxon>
        <taxon>Hexapoda</taxon>
        <taxon>Insecta</taxon>
        <taxon>Pterygota</taxon>
        <taxon>Neoptera</taxon>
        <taxon>Endopterygota</taxon>
        <taxon>Coleoptera</taxon>
        <taxon>Polyphaga</taxon>
        <taxon>Cucujiformia</taxon>
        <taxon>Nitidulidae</taxon>
        <taxon>Meligethinae</taxon>
        <taxon>Brassicogethes</taxon>
    </lineage>
</organism>
<evidence type="ECO:0000313" key="1">
    <source>
        <dbReference type="EMBL" id="CAH0553569.1"/>
    </source>
</evidence>
<sequence length="107" mass="11334">METPSFIGPIKNVTVAIGREAVLSCQVTELGHYKAGRKVIRQQLNVKISPVGHLALGSRGGAAPHGVLGSNYAFHASSAQSTITACCYNNNYAKAFRVYVTIDLSGL</sequence>
<accession>A0A9P0B2V6</accession>
<protein>
    <submittedName>
        <fullName evidence="1">Uncharacterized protein</fullName>
    </submittedName>
</protein>
<proteinExistence type="predicted"/>
<evidence type="ECO:0000313" key="2">
    <source>
        <dbReference type="Proteomes" id="UP001154078"/>
    </source>
</evidence>
<dbReference type="Proteomes" id="UP001154078">
    <property type="component" value="Chromosome 3"/>
</dbReference>
<name>A0A9P0B2V6_BRAAE</name>
<keyword evidence="2" id="KW-1185">Reference proteome</keyword>
<dbReference type="AlphaFoldDB" id="A0A9P0B2V6"/>
<dbReference type="OrthoDB" id="10012075at2759"/>